<dbReference type="EMBL" id="KN824312">
    <property type="protein sequence ID" value="KIM25634.1"/>
    <property type="molecule type" value="Genomic_DNA"/>
</dbReference>
<gene>
    <name evidence="3" type="ORF">M408DRAFT_205381</name>
</gene>
<dbReference type="AlphaFoldDB" id="A0A0C3B0A4"/>
<organism evidence="3 4">
    <name type="scientific">Serendipita vermifera MAFF 305830</name>
    <dbReference type="NCBI Taxonomy" id="933852"/>
    <lineage>
        <taxon>Eukaryota</taxon>
        <taxon>Fungi</taxon>
        <taxon>Dikarya</taxon>
        <taxon>Basidiomycota</taxon>
        <taxon>Agaricomycotina</taxon>
        <taxon>Agaricomycetes</taxon>
        <taxon>Sebacinales</taxon>
        <taxon>Serendipitaceae</taxon>
        <taxon>Serendipita</taxon>
    </lineage>
</organism>
<evidence type="ECO:0000313" key="3">
    <source>
        <dbReference type="EMBL" id="KIM25634.1"/>
    </source>
</evidence>
<feature type="compositionally biased region" description="Low complexity" evidence="1">
    <location>
        <begin position="369"/>
        <end position="380"/>
    </location>
</feature>
<keyword evidence="2" id="KW-1133">Transmembrane helix</keyword>
<dbReference type="OrthoDB" id="10671415at2759"/>
<feature type="transmembrane region" description="Helical" evidence="2">
    <location>
        <begin position="261"/>
        <end position="284"/>
    </location>
</feature>
<keyword evidence="2" id="KW-0472">Membrane</keyword>
<evidence type="ECO:0000313" key="4">
    <source>
        <dbReference type="Proteomes" id="UP000054097"/>
    </source>
</evidence>
<keyword evidence="4" id="KW-1185">Reference proteome</keyword>
<reference evidence="3 4" key="1">
    <citation type="submission" date="2014-04" db="EMBL/GenBank/DDBJ databases">
        <authorList>
            <consortium name="DOE Joint Genome Institute"/>
            <person name="Kuo A."/>
            <person name="Zuccaro A."/>
            <person name="Kohler A."/>
            <person name="Nagy L.G."/>
            <person name="Floudas D."/>
            <person name="Copeland A."/>
            <person name="Barry K.W."/>
            <person name="Cichocki N."/>
            <person name="Veneault-Fourrey C."/>
            <person name="LaButti K."/>
            <person name="Lindquist E.A."/>
            <person name="Lipzen A."/>
            <person name="Lundell T."/>
            <person name="Morin E."/>
            <person name="Murat C."/>
            <person name="Sun H."/>
            <person name="Tunlid A."/>
            <person name="Henrissat B."/>
            <person name="Grigoriev I.V."/>
            <person name="Hibbett D.S."/>
            <person name="Martin F."/>
            <person name="Nordberg H.P."/>
            <person name="Cantor M.N."/>
            <person name="Hua S.X."/>
        </authorList>
    </citation>
    <scope>NUCLEOTIDE SEQUENCE [LARGE SCALE GENOMIC DNA]</scope>
    <source>
        <strain evidence="3 4">MAFF 305830</strain>
    </source>
</reference>
<proteinExistence type="predicted"/>
<reference evidence="4" key="2">
    <citation type="submission" date="2015-01" db="EMBL/GenBank/DDBJ databases">
        <title>Evolutionary Origins and Diversification of the Mycorrhizal Mutualists.</title>
        <authorList>
            <consortium name="DOE Joint Genome Institute"/>
            <consortium name="Mycorrhizal Genomics Consortium"/>
            <person name="Kohler A."/>
            <person name="Kuo A."/>
            <person name="Nagy L.G."/>
            <person name="Floudas D."/>
            <person name="Copeland A."/>
            <person name="Barry K.W."/>
            <person name="Cichocki N."/>
            <person name="Veneault-Fourrey C."/>
            <person name="LaButti K."/>
            <person name="Lindquist E.A."/>
            <person name="Lipzen A."/>
            <person name="Lundell T."/>
            <person name="Morin E."/>
            <person name="Murat C."/>
            <person name="Riley R."/>
            <person name="Ohm R."/>
            <person name="Sun H."/>
            <person name="Tunlid A."/>
            <person name="Henrissat B."/>
            <person name="Grigoriev I.V."/>
            <person name="Hibbett D.S."/>
            <person name="Martin F."/>
        </authorList>
    </citation>
    <scope>NUCLEOTIDE SEQUENCE [LARGE SCALE GENOMIC DNA]</scope>
    <source>
        <strain evidence="4">MAFF 305830</strain>
    </source>
</reference>
<sequence>MGTTQSIPRIPALDLSALSWWVGGDLVTGLVLLDSSPLCSPFAGMIAGAPAWWTQALASIQAESLLHQLCRLGNPQRFLGGIISGQWSQLTGVELGPEVRLAKCIPSGGESGWGTTHDLAKEVTRTYAWKVLTTPPPYRFSYIRFMLQLILLLVSASIFAWRWRVLKTTEAATGADIQALSVLVIVVTNAIGSVVTWYRWQNFKIFLDKNAQLAVDTTLPNQTGIWSGYTEVVKTAPVIVVGIQEHRDLSRPDTFSDPVSAYWCMAGLLINTIFGLAFGIGGVLSEDGSLALIYIVHGVLQATIIVVAWRRLDGAIVNTPIDRRAKVAPSHDAKVLHREHEHIQQAVCSMRLTVYNANGHWQGPTRPFSSKSKASTTGSTLADQSRKVPLPLATTPTNAQDSHNDKERAGGSKGFKEAGDEGINKEVDQK</sequence>
<evidence type="ECO:0000256" key="2">
    <source>
        <dbReference type="SAM" id="Phobius"/>
    </source>
</evidence>
<feature type="transmembrane region" description="Helical" evidence="2">
    <location>
        <begin position="177"/>
        <end position="200"/>
    </location>
</feature>
<dbReference type="Proteomes" id="UP000054097">
    <property type="component" value="Unassembled WGS sequence"/>
</dbReference>
<keyword evidence="2" id="KW-0812">Transmembrane</keyword>
<feature type="region of interest" description="Disordered" evidence="1">
    <location>
        <begin position="363"/>
        <end position="430"/>
    </location>
</feature>
<name>A0A0C3B0A4_SERVB</name>
<feature type="compositionally biased region" description="Basic and acidic residues" evidence="1">
    <location>
        <begin position="402"/>
        <end position="430"/>
    </location>
</feature>
<protein>
    <submittedName>
        <fullName evidence="3">Uncharacterized protein</fullName>
    </submittedName>
</protein>
<feature type="transmembrane region" description="Helical" evidence="2">
    <location>
        <begin position="290"/>
        <end position="309"/>
    </location>
</feature>
<evidence type="ECO:0000256" key="1">
    <source>
        <dbReference type="SAM" id="MobiDB-lite"/>
    </source>
</evidence>
<dbReference type="HOGENOM" id="CLU_638037_0_0_1"/>
<accession>A0A0C3B0A4</accession>
<feature type="transmembrane region" description="Helical" evidence="2">
    <location>
        <begin position="145"/>
        <end position="165"/>
    </location>
</feature>